<organism evidence="1">
    <name type="scientific">Anguilla anguilla</name>
    <name type="common">European freshwater eel</name>
    <name type="synonym">Muraena anguilla</name>
    <dbReference type="NCBI Taxonomy" id="7936"/>
    <lineage>
        <taxon>Eukaryota</taxon>
        <taxon>Metazoa</taxon>
        <taxon>Chordata</taxon>
        <taxon>Craniata</taxon>
        <taxon>Vertebrata</taxon>
        <taxon>Euteleostomi</taxon>
        <taxon>Actinopterygii</taxon>
        <taxon>Neopterygii</taxon>
        <taxon>Teleostei</taxon>
        <taxon>Anguilliformes</taxon>
        <taxon>Anguillidae</taxon>
        <taxon>Anguilla</taxon>
    </lineage>
</organism>
<dbReference type="EMBL" id="GBXM01078248">
    <property type="protein sequence ID" value="JAH30329.1"/>
    <property type="molecule type" value="Transcribed_RNA"/>
</dbReference>
<proteinExistence type="predicted"/>
<name>A0A0E9RMP0_ANGAN</name>
<evidence type="ECO:0000313" key="1">
    <source>
        <dbReference type="EMBL" id="JAH30329.1"/>
    </source>
</evidence>
<dbReference type="AlphaFoldDB" id="A0A0E9RMP0"/>
<reference evidence="1" key="2">
    <citation type="journal article" date="2015" name="Fish Shellfish Immunol.">
        <title>Early steps in the European eel (Anguilla anguilla)-Vibrio vulnificus interaction in the gills: Role of the RtxA13 toxin.</title>
        <authorList>
            <person name="Callol A."/>
            <person name="Pajuelo D."/>
            <person name="Ebbesson L."/>
            <person name="Teles M."/>
            <person name="MacKenzie S."/>
            <person name="Amaro C."/>
        </authorList>
    </citation>
    <scope>NUCLEOTIDE SEQUENCE</scope>
</reference>
<protein>
    <submittedName>
        <fullName evidence="1">Uncharacterized protein</fullName>
    </submittedName>
</protein>
<accession>A0A0E9RMP0</accession>
<sequence length="47" mass="5209">MEMTPVSLVTTVIEKDELVPELTKPTNSTPALCDDYLPLCQRADTTQ</sequence>
<reference evidence="1" key="1">
    <citation type="submission" date="2014-11" db="EMBL/GenBank/DDBJ databases">
        <authorList>
            <person name="Amaro Gonzalez C."/>
        </authorList>
    </citation>
    <scope>NUCLEOTIDE SEQUENCE</scope>
</reference>